<dbReference type="GO" id="GO:0008610">
    <property type="term" value="P:lipid biosynthetic process"/>
    <property type="evidence" value="ECO:0007669"/>
    <property type="project" value="UniProtKB-ARBA"/>
</dbReference>
<dbReference type="GO" id="GO:0044550">
    <property type="term" value="P:secondary metabolite biosynthetic process"/>
    <property type="evidence" value="ECO:0007669"/>
    <property type="project" value="TreeGrafter"/>
</dbReference>
<dbReference type="GO" id="GO:0003824">
    <property type="term" value="F:catalytic activity"/>
    <property type="evidence" value="ECO:0007669"/>
    <property type="project" value="InterPro"/>
</dbReference>
<dbReference type="FunFam" id="3.40.50.980:FF:000001">
    <property type="entry name" value="Non-ribosomal peptide synthetase"/>
    <property type="match status" value="1"/>
</dbReference>
<dbReference type="Proteomes" id="UP000677913">
    <property type="component" value="Unassembled WGS sequence"/>
</dbReference>
<dbReference type="PANTHER" id="PTHR45527:SF1">
    <property type="entry name" value="FATTY ACID SYNTHASE"/>
    <property type="match status" value="1"/>
</dbReference>
<evidence type="ECO:0000313" key="4">
    <source>
        <dbReference type="Proteomes" id="UP000677913"/>
    </source>
</evidence>
<feature type="domain" description="AMP-dependent synthetase/ligase" evidence="1">
    <location>
        <begin position="204"/>
        <end position="555"/>
    </location>
</feature>
<reference evidence="3" key="1">
    <citation type="submission" date="2021-04" db="EMBL/GenBank/DDBJ databases">
        <title>Genome based classification of Actinospica acidithermotolerans sp. nov., an actinobacterium isolated from an Indonesian hot spring.</title>
        <authorList>
            <person name="Kusuma A.B."/>
            <person name="Putra K.E."/>
            <person name="Nafisah S."/>
            <person name="Loh J."/>
            <person name="Nouioui I."/>
            <person name="Goodfellow M."/>
        </authorList>
    </citation>
    <scope>NUCLEOTIDE SEQUENCE</scope>
    <source>
        <strain evidence="3">DSM 45618</strain>
    </source>
</reference>
<dbReference type="InterPro" id="IPR000873">
    <property type="entry name" value="AMP-dep_synth/lig_dom"/>
</dbReference>
<dbReference type="SUPFAM" id="SSF56801">
    <property type="entry name" value="Acetyl-CoA synthetase-like"/>
    <property type="match status" value="1"/>
</dbReference>
<dbReference type="InterPro" id="IPR023213">
    <property type="entry name" value="CAT-like_dom_sf"/>
</dbReference>
<dbReference type="Gene3D" id="3.40.50.980">
    <property type="match status" value="2"/>
</dbReference>
<dbReference type="Gene3D" id="3.30.559.10">
    <property type="entry name" value="Chloramphenicol acetyltransferase-like domain"/>
    <property type="match status" value="1"/>
</dbReference>
<dbReference type="Pfam" id="PF00668">
    <property type="entry name" value="Condensation"/>
    <property type="match status" value="1"/>
</dbReference>
<gene>
    <name evidence="3" type="ORF">KGA66_28865</name>
</gene>
<proteinExistence type="predicted"/>
<dbReference type="GO" id="GO:0005829">
    <property type="term" value="C:cytosol"/>
    <property type="evidence" value="ECO:0007669"/>
    <property type="project" value="TreeGrafter"/>
</dbReference>
<dbReference type="Gene3D" id="3.30.559.30">
    <property type="entry name" value="Nonribosomal peptide synthetase, condensation domain"/>
    <property type="match status" value="1"/>
</dbReference>
<protein>
    <submittedName>
        <fullName evidence="3">AMP-binding protein</fullName>
    </submittedName>
</protein>
<comment type="caution">
    <text evidence="3">The sequence shown here is derived from an EMBL/GenBank/DDBJ whole genome shotgun (WGS) entry which is preliminary data.</text>
</comment>
<evidence type="ECO:0000259" key="1">
    <source>
        <dbReference type="Pfam" id="PF00501"/>
    </source>
</evidence>
<dbReference type="Pfam" id="PF00501">
    <property type="entry name" value="AMP-binding"/>
    <property type="match status" value="1"/>
</dbReference>
<dbReference type="Gene3D" id="2.30.38.10">
    <property type="entry name" value="Luciferase, Domain 3"/>
    <property type="match status" value="1"/>
</dbReference>
<feature type="domain" description="Condensation" evidence="2">
    <location>
        <begin position="1"/>
        <end position="184"/>
    </location>
</feature>
<dbReference type="PANTHER" id="PTHR45527">
    <property type="entry name" value="NONRIBOSOMAL PEPTIDE SYNTHETASE"/>
    <property type="match status" value="1"/>
</dbReference>
<organism evidence="3 4">
    <name type="scientific">Actinocrinis puniceicyclus</name>
    <dbReference type="NCBI Taxonomy" id="977794"/>
    <lineage>
        <taxon>Bacteria</taxon>
        <taxon>Bacillati</taxon>
        <taxon>Actinomycetota</taxon>
        <taxon>Actinomycetes</taxon>
        <taxon>Catenulisporales</taxon>
        <taxon>Actinospicaceae</taxon>
        <taxon>Actinocrinis</taxon>
    </lineage>
</organism>
<dbReference type="SUPFAM" id="SSF52777">
    <property type="entry name" value="CoA-dependent acyltransferases"/>
    <property type="match status" value="1"/>
</dbReference>
<feature type="non-terminal residue" evidence="3">
    <location>
        <position position="1"/>
    </location>
</feature>
<dbReference type="GO" id="GO:0031177">
    <property type="term" value="F:phosphopantetheine binding"/>
    <property type="evidence" value="ECO:0007669"/>
    <property type="project" value="TreeGrafter"/>
</dbReference>
<name>A0A8J7WWA1_9ACTN</name>
<feature type="non-terminal residue" evidence="3">
    <location>
        <position position="556"/>
    </location>
</feature>
<dbReference type="InterPro" id="IPR001242">
    <property type="entry name" value="Condensation_dom"/>
</dbReference>
<evidence type="ECO:0000313" key="3">
    <source>
        <dbReference type="EMBL" id="MBS2967080.1"/>
    </source>
</evidence>
<keyword evidence="4" id="KW-1185">Reference proteome</keyword>
<dbReference type="AlphaFoldDB" id="A0A8J7WWA1"/>
<evidence type="ECO:0000259" key="2">
    <source>
        <dbReference type="Pfam" id="PF00668"/>
    </source>
</evidence>
<dbReference type="EMBL" id="JAGSXH010000297">
    <property type="protein sequence ID" value="MBS2967080.1"/>
    <property type="molecule type" value="Genomic_DNA"/>
</dbReference>
<accession>A0A8J7WWA1</accession>
<sequence length="556" mass="59516">LTGRDDVVFGATVAGRPAVLPGVEDIVGLLMNTVPVRVRLDGAESVAGLLARVQREQAGLGAHHHVGLADIQRLAGLGELFDTSTVFENAPFDRDAVHAALPGLRISGIDDSAAPEGTHYPLSLAAFPGERLRLELNYRQDVFTAEQAELITQRLRLLLETFVCAPGTPIARIEVQTPGERSRLVEHYNATDLPTPPGTLPELFARQAALTPDEVAVVFEDETLTYAGLDAAATSLARRLCDLGAGPDRFVALALPRGVQAVVAILAALKSGAAYVPVDPDDPAERLAGLIAETSPFAVVTTQELARRLDLPAGTACVSPQDTGEVPPESGPWHAPVPQPRDLAYAIYTSGSTGRPKAVAIEHRALANMFHSHHRNFFAPEAAAAGRRLRVALTNALTFDASWSQLLWMVAGHELHVVSDDVRRDARAVVDYVGKHEIDLLDTTPGYARELLSAGLLDGDGHRPRVLALGGEAISDAMWEQLRASSFASVYNLYGPTECTIDAMFCQVRDTDRPALGRPAANTRVYVLDGWLRPVPPGVVGEVYIGGANLARGYWG</sequence>
<dbReference type="GO" id="GO:0043041">
    <property type="term" value="P:amino acid activation for nonribosomal peptide biosynthetic process"/>
    <property type="evidence" value="ECO:0007669"/>
    <property type="project" value="TreeGrafter"/>
</dbReference>